<dbReference type="GO" id="GO:1990304">
    <property type="term" value="C:MUB1-RAD6-UBR2 ubiquitin ligase complex"/>
    <property type="evidence" value="ECO:0007669"/>
    <property type="project" value="TreeGrafter"/>
</dbReference>
<comment type="similarity">
    <text evidence="2">Belongs to the MUB1/samB family.</text>
</comment>
<dbReference type="SUPFAM" id="SSF144232">
    <property type="entry name" value="HIT/MYND zinc finger-like"/>
    <property type="match status" value="1"/>
</dbReference>
<feature type="region of interest" description="Disordered" evidence="8">
    <location>
        <begin position="203"/>
        <end position="224"/>
    </location>
</feature>
<feature type="domain" description="MYND-type" evidence="9">
    <location>
        <begin position="646"/>
        <end position="687"/>
    </location>
</feature>
<comment type="caution">
    <text evidence="10">The sequence shown here is derived from an EMBL/GenBank/DDBJ whole genome shotgun (WGS) entry which is preliminary data.</text>
</comment>
<feature type="region of interest" description="Disordered" evidence="8">
    <location>
        <begin position="729"/>
        <end position="748"/>
    </location>
</feature>
<feature type="compositionally biased region" description="Low complexity" evidence="8">
    <location>
        <begin position="207"/>
        <end position="224"/>
    </location>
</feature>
<organism evidence="10 11">
    <name type="scientific">Chytriomyces confervae</name>
    <dbReference type="NCBI Taxonomy" id="246404"/>
    <lineage>
        <taxon>Eukaryota</taxon>
        <taxon>Fungi</taxon>
        <taxon>Fungi incertae sedis</taxon>
        <taxon>Chytridiomycota</taxon>
        <taxon>Chytridiomycota incertae sedis</taxon>
        <taxon>Chytridiomycetes</taxon>
        <taxon>Chytridiales</taxon>
        <taxon>Chytriomycetaceae</taxon>
        <taxon>Chytriomyces</taxon>
    </lineage>
</organism>
<accession>A0A507FJ61</accession>
<dbReference type="Pfam" id="PF01753">
    <property type="entry name" value="zf-MYND"/>
    <property type="match status" value="1"/>
</dbReference>
<gene>
    <name evidence="10" type="ORF">CcCBS67573_g03326</name>
</gene>
<dbReference type="OrthoDB" id="5594178at2759"/>
<evidence type="ECO:0000256" key="4">
    <source>
        <dbReference type="ARBA" id="ARBA00022723"/>
    </source>
</evidence>
<dbReference type="GO" id="GO:0008270">
    <property type="term" value="F:zinc ion binding"/>
    <property type="evidence" value="ECO:0007669"/>
    <property type="project" value="UniProtKB-KW"/>
</dbReference>
<evidence type="ECO:0000313" key="10">
    <source>
        <dbReference type="EMBL" id="TPX75418.1"/>
    </source>
</evidence>
<feature type="compositionally biased region" description="Polar residues" evidence="8">
    <location>
        <begin position="248"/>
        <end position="267"/>
    </location>
</feature>
<dbReference type="GO" id="GO:0005737">
    <property type="term" value="C:cytoplasm"/>
    <property type="evidence" value="ECO:0007669"/>
    <property type="project" value="UniProtKB-SubCell"/>
</dbReference>
<dbReference type="PANTHER" id="PTHR47442:SF1">
    <property type="entry name" value="MYND-TYPE ZINC FINGER PROTEIN MUB1"/>
    <property type="match status" value="1"/>
</dbReference>
<keyword evidence="11" id="KW-1185">Reference proteome</keyword>
<dbReference type="GO" id="GO:0007163">
    <property type="term" value="P:establishment or maintenance of cell polarity"/>
    <property type="evidence" value="ECO:0007669"/>
    <property type="project" value="TreeGrafter"/>
</dbReference>
<dbReference type="GO" id="GO:0006511">
    <property type="term" value="P:ubiquitin-dependent protein catabolic process"/>
    <property type="evidence" value="ECO:0007669"/>
    <property type="project" value="TreeGrafter"/>
</dbReference>
<dbReference type="Gene3D" id="6.10.140.2220">
    <property type="match status" value="1"/>
</dbReference>
<keyword evidence="6" id="KW-0862">Zinc</keyword>
<keyword evidence="4" id="KW-0479">Metal-binding</keyword>
<dbReference type="InterPro" id="IPR002893">
    <property type="entry name" value="Znf_MYND"/>
</dbReference>
<evidence type="ECO:0000256" key="6">
    <source>
        <dbReference type="ARBA" id="ARBA00022833"/>
    </source>
</evidence>
<sequence length="748" mass="78993">MRSVYTISGTSGSVPVLSQTHTHAASRVLSINNTSTNTNTDVAAISSTHYDKRGLLGRDTDAFALSLRSLAYLTHANTHLVAQLMLQDGGVGVLVHVLQQLLLGCDDSSSGPFIQPISPPMPFHSLDSDDRLSLATHAMSAAANLMLRGRSKVRDALVEAGLVNVLVRFLGPIVGAIEQLQLLPAPVVAESTVSVRAFESAPTIQDTANPSSNPISTSISSDSMEIDSATPNVLASLDSISSVSSSSTEPNTPATISSGDQQTPVAMDSLSSNIGLSLPHAPSAAEPVQPVALIQAVQPIQTQQQPQSRPTQQELPMLPGVRLPLASSPETTTLLSKIIPHQHHILLSAKILHVVSKYPHLRHYMHIDSTRPLRASVRDLCAAAIAAADGLGADKTEPISACLSKDLLAGESKSASTNGGIRLDGMDLDQQQQIRMRVILDRFEGNPSIPAVTANPAILADVFTAANSTSLFPAAVAPNATVSTTTSTIQPVVTTIPLLAFEHESEQELLLLEELCQIPNTLPSQPSTTAHQHQKTHLIQSALHFLPQPVNPRSAFDLLEVFTTPCALIPEARALAVATLRNAYRRDPVPTPSEPPHMPLNQAMGPCMYVDVDAFSRGGVVRGWKGGASAGRAVVVGLGHLRRCASSTCGKWENGYKQFSKCSRCRRVSYCSKNCQRRAWVLHKNWCLKYTGDTGIVSGAAVSSTASNPSAGPQNPINATALEEGAVGAGGIPASSAEEAASGIDAEL</sequence>
<feature type="region of interest" description="Disordered" evidence="8">
    <location>
        <begin position="240"/>
        <end position="267"/>
    </location>
</feature>
<dbReference type="Proteomes" id="UP000320333">
    <property type="component" value="Unassembled WGS sequence"/>
</dbReference>
<evidence type="ECO:0000313" key="11">
    <source>
        <dbReference type="Proteomes" id="UP000320333"/>
    </source>
</evidence>
<dbReference type="PANTHER" id="PTHR47442">
    <property type="entry name" value="MYND-TYPE ZINC FINGER PROTEIN MUB1"/>
    <property type="match status" value="1"/>
</dbReference>
<dbReference type="EMBL" id="QEAP01000082">
    <property type="protein sequence ID" value="TPX75418.1"/>
    <property type="molecule type" value="Genomic_DNA"/>
</dbReference>
<evidence type="ECO:0000256" key="1">
    <source>
        <dbReference type="ARBA" id="ARBA00004496"/>
    </source>
</evidence>
<evidence type="ECO:0000256" key="3">
    <source>
        <dbReference type="ARBA" id="ARBA00022490"/>
    </source>
</evidence>
<evidence type="ECO:0000259" key="9">
    <source>
        <dbReference type="PROSITE" id="PS50865"/>
    </source>
</evidence>
<evidence type="ECO:0000256" key="8">
    <source>
        <dbReference type="SAM" id="MobiDB-lite"/>
    </source>
</evidence>
<evidence type="ECO:0000256" key="7">
    <source>
        <dbReference type="PROSITE-ProRule" id="PRU00134"/>
    </source>
</evidence>
<name>A0A507FJ61_9FUNG</name>
<proteinExistence type="inferred from homology"/>
<comment type="subcellular location">
    <subcellularLocation>
        <location evidence="1">Cytoplasm</location>
    </subcellularLocation>
</comment>
<dbReference type="PROSITE" id="PS50865">
    <property type="entry name" value="ZF_MYND_2"/>
    <property type="match status" value="1"/>
</dbReference>
<dbReference type="AlphaFoldDB" id="A0A507FJ61"/>
<protein>
    <recommendedName>
        <fullName evidence="9">MYND-type domain-containing protein</fullName>
    </recommendedName>
</protein>
<reference evidence="10 11" key="1">
    <citation type="journal article" date="2019" name="Sci. Rep.">
        <title>Comparative genomics of chytrid fungi reveal insights into the obligate biotrophic and pathogenic lifestyle of Synchytrium endobioticum.</title>
        <authorList>
            <person name="van de Vossenberg B.T.L.H."/>
            <person name="Warris S."/>
            <person name="Nguyen H.D.T."/>
            <person name="van Gent-Pelzer M.P.E."/>
            <person name="Joly D.L."/>
            <person name="van de Geest H.C."/>
            <person name="Bonants P.J.M."/>
            <person name="Smith D.S."/>
            <person name="Levesque C.A."/>
            <person name="van der Lee T.A.J."/>
        </authorList>
    </citation>
    <scope>NUCLEOTIDE SEQUENCE [LARGE SCALE GENOMIC DNA]</scope>
    <source>
        <strain evidence="10 11">CBS 675.73</strain>
    </source>
</reference>
<evidence type="ECO:0000256" key="2">
    <source>
        <dbReference type="ARBA" id="ARBA00010655"/>
    </source>
</evidence>
<dbReference type="InterPro" id="IPR051664">
    <property type="entry name" value="MYND-type_zinc_finger"/>
</dbReference>
<keyword evidence="3" id="KW-0963">Cytoplasm</keyword>
<evidence type="ECO:0000256" key="5">
    <source>
        <dbReference type="ARBA" id="ARBA00022771"/>
    </source>
</evidence>
<keyword evidence="5 7" id="KW-0863">Zinc-finger</keyword>